<protein>
    <recommendedName>
        <fullName evidence="4">Lipocalin-like domain-containing protein</fullName>
    </recommendedName>
</protein>
<keyword evidence="1" id="KW-0732">Signal</keyword>
<sequence>MKKRISYLCIVFLLLCSCSLAQQKSTANFSDLICKEWKLVFYEEDGEKIPPAPQQKGDRMIFYKDNKVKSIEAGAIQNGIWQYDSVKKTLVVTDNSTKEKMIMKVLQINQDLCVLEFKDADGIVLKMHTAPAK</sequence>
<gene>
    <name evidence="2" type="ORF">DLD77_01660</name>
</gene>
<feature type="chain" id="PRO_5047278662" description="Lipocalin-like domain-containing protein" evidence="1">
    <location>
        <begin position="22"/>
        <end position="133"/>
    </location>
</feature>
<organism evidence="2 3">
    <name type="scientific">Chitinophaga alhagiae</name>
    <dbReference type="NCBI Taxonomy" id="2203219"/>
    <lineage>
        <taxon>Bacteria</taxon>
        <taxon>Pseudomonadati</taxon>
        <taxon>Bacteroidota</taxon>
        <taxon>Chitinophagia</taxon>
        <taxon>Chitinophagales</taxon>
        <taxon>Chitinophagaceae</taxon>
        <taxon>Chitinophaga</taxon>
    </lineage>
</organism>
<keyword evidence="3" id="KW-1185">Reference proteome</keyword>
<dbReference type="EMBL" id="CP029600">
    <property type="protein sequence ID" value="AWO00502.1"/>
    <property type="molecule type" value="Genomic_DNA"/>
</dbReference>
<dbReference type="RefSeq" id="WP_119076036.1">
    <property type="nucleotide sequence ID" value="NZ_CP029600.1"/>
</dbReference>
<evidence type="ECO:0000313" key="3">
    <source>
        <dbReference type="Proteomes" id="UP000246099"/>
    </source>
</evidence>
<evidence type="ECO:0000313" key="2">
    <source>
        <dbReference type="EMBL" id="AWO00502.1"/>
    </source>
</evidence>
<dbReference type="Proteomes" id="UP000246099">
    <property type="component" value="Chromosome"/>
</dbReference>
<accession>A0ABN5LMB1</accession>
<evidence type="ECO:0000256" key="1">
    <source>
        <dbReference type="SAM" id="SignalP"/>
    </source>
</evidence>
<feature type="signal peptide" evidence="1">
    <location>
        <begin position="1"/>
        <end position="21"/>
    </location>
</feature>
<evidence type="ECO:0008006" key="4">
    <source>
        <dbReference type="Google" id="ProtNLM"/>
    </source>
</evidence>
<name>A0ABN5LMB1_9BACT</name>
<proteinExistence type="predicted"/>
<reference evidence="2 3" key="1">
    <citation type="submission" date="2018-05" db="EMBL/GenBank/DDBJ databases">
        <title>Chitinophaga sp. nov., isolated from rhizosphere soil of Alhagi.</title>
        <authorList>
            <person name="Liu Y."/>
        </authorList>
    </citation>
    <scope>NUCLEOTIDE SEQUENCE [LARGE SCALE GENOMIC DNA]</scope>
    <source>
        <strain evidence="2 3">T22</strain>
    </source>
</reference>
<dbReference type="PROSITE" id="PS51257">
    <property type="entry name" value="PROKAR_LIPOPROTEIN"/>
    <property type="match status" value="1"/>
</dbReference>